<sequence>MLPAADYIVISAEFPKCLDFNTKERYNIIDLAGENICKYLLRRADMSFKNPDRLKKDKNKVKKVTYAPKIGNKNIKTKKPKV</sequence>
<accession>S0FJL4</accession>
<proteinExistence type="predicted"/>
<comment type="caution">
    <text evidence="1">The sequence shown here is derived from an EMBL/GenBank/DDBJ whole genome shotgun (WGS) entry which is preliminary data.</text>
</comment>
<organism evidence="1 2">
    <name type="scientific">Ruminiclostridium cellobioparum subsp. termitidis CT1112</name>
    <dbReference type="NCBI Taxonomy" id="1195236"/>
    <lineage>
        <taxon>Bacteria</taxon>
        <taxon>Bacillati</taxon>
        <taxon>Bacillota</taxon>
        <taxon>Clostridia</taxon>
        <taxon>Eubacteriales</taxon>
        <taxon>Oscillospiraceae</taxon>
        <taxon>Ruminiclostridium</taxon>
    </lineage>
</organism>
<name>S0FJL4_RUMCE</name>
<gene>
    <name evidence="1" type="ORF">CTER_5021</name>
</gene>
<dbReference type="STRING" id="1195236.CTER_5021"/>
<dbReference type="PATRIC" id="fig|1195236.3.peg.5214"/>
<protein>
    <submittedName>
        <fullName evidence="1">Uncharacterized protein</fullName>
    </submittedName>
</protein>
<dbReference type="Proteomes" id="UP000014155">
    <property type="component" value="Unassembled WGS sequence"/>
</dbReference>
<dbReference type="EMBL" id="AORV01000068">
    <property type="protein sequence ID" value="EMS69309.1"/>
    <property type="molecule type" value="Genomic_DNA"/>
</dbReference>
<evidence type="ECO:0000313" key="2">
    <source>
        <dbReference type="Proteomes" id="UP000014155"/>
    </source>
</evidence>
<evidence type="ECO:0000313" key="1">
    <source>
        <dbReference type="EMBL" id="EMS69309.1"/>
    </source>
</evidence>
<dbReference type="AlphaFoldDB" id="S0FJL4"/>
<reference evidence="1 2" key="1">
    <citation type="journal article" date="2013" name="Genome Announc.">
        <title>Draft Genome Sequence of the Cellulolytic, Mesophilic, Anaerobic Bacterium Clostridium termitidis Strain CT1112 (DSM 5398).</title>
        <authorList>
            <person name="Lal S."/>
            <person name="Ramachandran U."/>
            <person name="Zhang X."/>
            <person name="Munir R."/>
            <person name="Sparling R."/>
            <person name="Levin D.B."/>
        </authorList>
    </citation>
    <scope>NUCLEOTIDE SEQUENCE [LARGE SCALE GENOMIC DNA]</scope>
    <source>
        <strain evidence="1 2">CT1112</strain>
    </source>
</reference>
<keyword evidence="2" id="KW-1185">Reference proteome</keyword>